<evidence type="ECO:0000313" key="1">
    <source>
        <dbReference type="EMBL" id="KAJ2926192.1"/>
    </source>
</evidence>
<dbReference type="Proteomes" id="UP001140091">
    <property type="component" value="Unassembled WGS sequence"/>
</dbReference>
<dbReference type="Gene3D" id="3.40.50.10810">
    <property type="entry name" value="Tandem AAA-ATPase domain"/>
    <property type="match status" value="1"/>
</dbReference>
<dbReference type="InterPro" id="IPR027417">
    <property type="entry name" value="P-loop_NTPase"/>
</dbReference>
<organism evidence="1 2">
    <name type="scientific">Candolleomyces eurysporus</name>
    <dbReference type="NCBI Taxonomy" id="2828524"/>
    <lineage>
        <taxon>Eukaryota</taxon>
        <taxon>Fungi</taxon>
        <taxon>Dikarya</taxon>
        <taxon>Basidiomycota</taxon>
        <taxon>Agaricomycotina</taxon>
        <taxon>Agaricomycetes</taxon>
        <taxon>Agaricomycetidae</taxon>
        <taxon>Agaricales</taxon>
        <taxon>Agaricineae</taxon>
        <taxon>Psathyrellaceae</taxon>
        <taxon>Candolleomyces</taxon>
    </lineage>
</organism>
<feature type="non-terminal residue" evidence="1">
    <location>
        <position position="638"/>
    </location>
</feature>
<sequence length="638" mass="71299">MDEPKVDEPGGSAYLKVEWLTNIHPPKSGLLWLYYDIPGAPWNWSHWQEITGVKHGLFLNDNQKLPSGWTCKMANAIHSYFEAHCALLSEDSKHTFSSGKDQPGDSSGRAQWRSWVVQNWSSWKIQLKIHRAFKDSGCLWHQIMVADNLADFPKEVPLHDAYNWIIYTLFGSNGLNVNGKILYALQKSVHTFAMRNEAAIDVAFTELEKATPTKQKLASLVKLVPNWRKDIMIWNSKENLVKLAYVDLKPANIRKALGGVAEDDPFNPVLVKKQATKIKPKAFEALAKCEDVQDILALLDSHLSSDEQLPQICITFSIPFGDPVEGANPGVEVEAGMSYEQLCTSLLLDKFGHLVLFNNHCHVGRITTWSASSKKVFNAFQRDSKNAHLFKPIQMHWHQLAGAHAVLCTFFMLIADDVGLGKSFLAALVTAFLIELGMQQKKDSAILPLIKSCPYLGTVENIPDFPTLIVVPGTLQRQWLGELQAPMRLHLVNLFCYPSSKAAHNGFWADDSLYNKSVHIEQNRIIIVSHSEMGAGNFDKSATNPVVALQIKASKQMQSQFMGCLIRRKATSLGYDQKPLLVLPSCNVVDVIVQLQPWELEFVDNSIPSEAIDRLSQATALGYECPHSSDTNYAPVEG</sequence>
<proteinExistence type="predicted"/>
<dbReference type="SUPFAM" id="SSF52540">
    <property type="entry name" value="P-loop containing nucleoside triphosphate hydrolases"/>
    <property type="match status" value="1"/>
</dbReference>
<comment type="caution">
    <text evidence="1">The sequence shown here is derived from an EMBL/GenBank/DDBJ whole genome shotgun (WGS) entry which is preliminary data.</text>
</comment>
<dbReference type="AlphaFoldDB" id="A0A9W8J0R9"/>
<dbReference type="InterPro" id="IPR038718">
    <property type="entry name" value="SNF2-like_sf"/>
</dbReference>
<accession>A0A9W8J0R9</accession>
<gene>
    <name evidence="1" type="ORF">H1R20_g10908</name>
</gene>
<reference evidence="1" key="1">
    <citation type="submission" date="2022-06" db="EMBL/GenBank/DDBJ databases">
        <title>Genome Sequence of Candolleomyces eurysporus.</title>
        <authorList>
            <person name="Buettner E."/>
        </authorList>
    </citation>
    <scope>NUCLEOTIDE SEQUENCE</scope>
    <source>
        <strain evidence="1">VTCC 930004</strain>
    </source>
</reference>
<dbReference type="EMBL" id="JANBPK010001076">
    <property type="protein sequence ID" value="KAJ2926192.1"/>
    <property type="molecule type" value="Genomic_DNA"/>
</dbReference>
<name>A0A9W8J0R9_9AGAR</name>
<keyword evidence="2" id="KW-1185">Reference proteome</keyword>
<dbReference type="OrthoDB" id="3270319at2759"/>
<evidence type="ECO:0000313" key="2">
    <source>
        <dbReference type="Proteomes" id="UP001140091"/>
    </source>
</evidence>
<protein>
    <recommendedName>
        <fullName evidence="3">SNF2 N-terminal domain-containing protein</fullName>
    </recommendedName>
</protein>
<evidence type="ECO:0008006" key="3">
    <source>
        <dbReference type="Google" id="ProtNLM"/>
    </source>
</evidence>